<dbReference type="Gene3D" id="3.30.429.10">
    <property type="entry name" value="Macrophage Migration Inhibitory Factor"/>
    <property type="match status" value="1"/>
</dbReference>
<evidence type="ECO:0000256" key="1">
    <source>
        <dbReference type="ARBA" id="ARBA00006723"/>
    </source>
</evidence>
<proteinExistence type="inferred from homology"/>
<dbReference type="InterPro" id="IPR014347">
    <property type="entry name" value="Tautomerase/MIF_sf"/>
</dbReference>
<keyword evidence="6" id="KW-1185">Reference proteome</keyword>
<dbReference type="Proteomes" id="UP001606099">
    <property type="component" value="Unassembled WGS sequence"/>
</dbReference>
<dbReference type="RefSeq" id="WP_394460456.1">
    <property type="nucleotide sequence ID" value="NZ_JBIGHZ010000003.1"/>
</dbReference>
<dbReference type="InterPro" id="IPR004370">
    <property type="entry name" value="4-OT-like_dom"/>
</dbReference>
<evidence type="ECO:0000256" key="3">
    <source>
        <dbReference type="SAM" id="MobiDB-lite"/>
    </source>
</evidence>
<dbReference type="PANTHER" id="PTHR35530">
    <property type="entry name" value="TAUTOMERASE-RELATED"/>
    <property type="match status" value="1"/>
</dbReference>
<dbReference type="EMBL" id="JBIGHZ010000003">
    <property type="protein sequence ID" value="MFG6448329.1"/>
    <property type="molecule type" value="Genomic_DNA"/>
</dbReference>
<accession>A0ABW7FVH8</accession>
<feature type="domain" description="4-oxalocrotonate tautomerase-like" evidence="4">
    <location>
        <begin position="2"/>
        <end position="56"/>
    </location>
</feature>
<evidence type="ECO:0000259" key="4">
    <source>
        <dbReference type="Pfam" id="PF01361"/>
    </source>
</evidence>
<dbReference type="PANTHER" id="PTHR35530:SF1">
    <property type="entry name" value="2-HYDROXYMUCONATE TAUTOMERASE"/>
    <property type="match status" value="1"/>
</dbReference>
<dbReference type="Pfam" id="PF01361">
    <property type="entry name" value="Tautomerase"/>
    <property type="match status" value="1"/>
</dbReference>
<evidence type="ECO:0000256" key="2">
    <source>
        <dbReference type="ARBA" id="ARBA00023235"/>
    </source>
</evidence>
<comment type="similarity">
    <text evidence="1">Belongs to the 4-oxalocrotonate tautomerase family.</text>
</comment>
<protein>
    <submittedName>
        <fullName evidence="5">4-oxalocrotonate tautomerase family protein</fullName>
    </submittedName>
</protein>
<comment type="caution">
    <text evidence="5">The sequence shown here is derived from an EMBL/GenBank/DDBJ whole genome shotgun (WGS) entry which is preliminary data.</text>
</comment>
<keyword evidence="2" id="KW-0413">Isomerase</keyword>
<sequence>MPFISVTTWPTLSDEKCQALIEGLTRAVHEVAGAPLDKIVVVINEIPRNRWGEGGVLGSNPDFPELSRRRSNA</sequence>
<dbReference type="SUPFAM" id="SSF55331">
    <property type="entry name" value="Tautomerase/MIF"/>
    <property type="match status" value="1"/>
</dbReference>
<evidence type="ECO:0000313" key="6">
    <source>
        <dbReference type="Proteomes" id="UP001606099"/>
    </source>
</evidence>
<organism evidence="5 6">
    <name type="scientific">Roseateles rivi</name>
    <dbReference type="NCBI Taxonomy" id="3299028"/>
    <lineage>
        <taxon>Bacteria</taxon>
        <taxon>Pseudomonadati</taxon>
        <taxon>Pseudomonadota</taxon>
        <taxon>Betaproteobacteria</taxon>
        <taxon>Burkholderiales</taxon>
        <taxon>Sphaerotilaceae</taxon>
        <taxon>Roseateles</taxon>
    </lineage>
</organism>
<name>A0ABW7FVH8_9BURK</name>
<gene>
    <name evidence="5" type="ORF">ACG0Z6_08725</name>
</gene>
<feature type="region of interest" description="Disordered" evidence="3">
    <location>
        <begin position="52"/>
        <end position="73"/>
    </location>
</feature>
<evidence type="ECO:0000313" key="5">
    <source>
        <dbReference type="EMBL" id="MFG6448329.1"/>
    </source>
</evidence>
<reference evidence="5 6" key="1">
    <citation type="submission" date="2024-08" db="EMBL/GenBank/DDBJ databases">
        <authorList>
            <person name="Lu H."/>
        </authorList>
    </citation>
    <scope>NUCLEOTIDE SEQUENCE [LARGE SCALE GENOMIC DNA]</scope>
    <source>
        <strain evidence="5 6">BYS180W</strain>
    </source>
</reference>